<comment type="caution">
    <text evidence="1">The sequence shown here is derived from an EMBL/GenBank/DDBJ whole genome shotgun (WGS) entry which is preliminary data.</text>
</comment>
<dbReference type="AlphaFoldDB" id="A0A9P4HS87"/>
<proteinExistence type="predicted"/>
<reference evidence="1" key="1">
    <citation type="journal article" date="2020" name="Stud. Mycol.">
        <title>101 Dothideomycetes genomes: a test case for predicting lifestyles and emergence of pathogens.</title>
        <authorList>
            <person name="Haridas S."/>
            <person name="Albert R."/>
            <person name="Binder M."/>
            <person name="Bloem J."/>
            <person name="Labutti K."/>
            <person name="Salamov A."/>
            <person name="Andreopoulos B."/>
            <person name="Baker S."/>
            <person name="Barry K."/>
            <person name="Bills G."/>
            <person name="Bluhm B."/>
            <person name="Cannon C."/>
            <person name="Castanera R."/>
            <person name="Culley D."/>
            <person name="Daum C."/>
            <person name="Ezra D."/>
            <person name="Gonzalez J."/>
            <person name="Henrissat B."/>
            <person name="Kuo A."/>
            <person name="Liang C."/>
            <person name="Lipzen A."/>
            <person name="Lutzoni F."/>
            <person name="Magnuson J."/>
            <person name="Mondo S."/>
            <person name="Nolan M."/>
            <person name="Ohm R."/>
            <person name="Pangilinan J."/>
            <person name="Park H.-J."/>
            <person name="Ramirez L."/>
            <person name="Alfaro M."/>
            <person name="Sun H."/>
            <person name="Tritt A."/>
            <person name="Yoshinaga Y."/>
            <person name="Zwiers L.-H."/>
            <person name="Turgeon B."/>
            <person name="Goodwin S."/>
            <person name="Spatafora J."/>
            <person name="Crous P."/>
            <person name="Grigoriev I."/>
        </authorList>
    </citation>
    <scope>NUCLEOTIDE SEQUENCE</scope>
    <source>
        <strain evidence="1">CBS 121410</strain>
    </source>
</reference>
<gene>
    <name evidence="1" type="ORF">K490DRAFT_68833</name>
</gene>
<dbReference type="EMBL" id="ML978742">
    <property type="protein sequence ID" value="KAF2084365.1"/>
    <property type="molecule type" value="Genomic_DNA"/>
</dbReference>
<evidence type="ECO:0000313" key="1">
    <source>
        <dbReference type="EMBL" id="KAF2084365.1"/>
    </source>
</evidence>
<sequence>MSSALWNTPITVSFALWNARTIQNHVRFRKMRIDYDNWVSLAALVERCRVEVTNLVLARRHELQDLEGPAPRINPISAGKMYYAEVTLSRAQEIFAEDFYQMDKDRIWMKNNDAHGIDWSTHRSRLTAMKRFGPTIIGLAEQVFDRNDLEVGIGRDSWHSGWTAYIKGTEGVNSISLIYKGPSGSFSTYYAIENLFRELVILCIPTAVQVRAVLNANSIDPPRPPSQQVIVAEMSELQNGSP</sequence>
<protein>
    <submittedName>
        <fullName evidence="1">Uncharacterized protein</fullName>
    </submittedName>
</protein>
<dbReference type="Proteomes" id="UP000799776">
    <property type="component" value="Unassembled WGS sequence"/>
</dbReference>
<keyword evidence="2" id="KW-1185">Reference proteome</keyword>
<name>A0A9P4HS87_9PEZI</name>
<evidence type="ECO:0000313" key="2">
    <source>
        <dbReference type="Proteomes" id="UP000799776"/>
    </source>
</evidence>
<organism evidence="1 2">
    <name type="scientific">Saccharata proteae CBS 121410</name>
    <dbReference type="NCBI Taxonomy" id="1314787"/>
    <lineage>
        <taxon>Eukaryota</taxon>
        <taxon>Fungi</taxon>
        <taxon>Dikarya</taxon>
        <taxon>Ascomycota</taxon>
        <taxon>Pezizomycotina</taxon>
        <taxon>Dothideomycetes</taxon>
        <taxon>Dothideomycetes incertae sedis</taxon>
        <taxon>Botryosphaeriales</taxon>
        <taxon>Saccharataceae</taxon>
        <taxon>Saccharata</taxon>
    </lineage>
</organism>
<accession>A0A9P4HS87</accession>